<reference evidence="2" key="1">
    <citation type="submission" date="2020-10" db="EMBL/GenBank/DDBJ databases">
        <authorList>
            <person name="Gilroy R."/>
        </authorList>
    </citation>
    <scope>NUCLEOTIDE SEQUENCE</scope>
    <source>
        <strain evidence="2">CHK195-26880</strain>
    </source>
</reference>
<keyword evidence="1" id="KW-0812">Transmembrane</keyword>
<feature type="transmembrane region" description="Helical" evidence="1">
    <location>
        <begin position="67"/>
        <end position="87"/>
    </location>
</feature>
<proteinExistence type="predicted"/>
<comment type="caution">
    <text evidence="2">The sequence shown here is derived from an EMBL/GenBank/DDBJ whole genome shotgun (WGS) entry which is preliminary data.</text>
</comment>
<accession>A0A9D1GCW9</accession>
<gene>
    <name evidence="2" type="ORF">IAB59_05690</name>
</gene>
<organism evidence="2 3">
    <name type="scientific">Candidatus Onthousia faecipullorum</name>
    <dbReference type="NCBI Taxonomy" id="2840887"/>
    <lineage>
        <taxon>Bacteria</taxon>
        <taxon>Bacillati</taxon>
        <taxon>Bacillota</taxon>
        <taxon>Bacilli</taxon>
        <taxon>Candidatus Onthousia</taxon>
    </lineage>
</organism>
<evidence type="ECO:0000313" key="2">
    <source>
        <dbReference type="EMBL" id="HIT37949.1"/>
    </source>
</evidence>
<protein>
    <submittedName>
        <fullName evidence="2">Uncharacterized protein</fullName>
    </submittedName>
</protein>
<dbReference type="Proteomes" id="UP000886833">
    <property type="component" value="Unassembled WGS sequence"/>
</dbReference>
<evidence type="ECO:0000256" key="1">
    <source>
        <dbReference type="SAM" id="Phobius"/>
    </source>
</evidence>
<keyword evidence="1" id="KW-1133">Transmembrane helix</keyword>
<keyword evidence="1" id="KW-0472">Membrane</keyword>
<dbReference type="EMBL" id="DVKQ01000074">
    <property type="protein sequence ID" value="HIT37949.1"/>
    <property type="molecule type" value="Genomic_DNA"/>
</dbReference>
<name>A0A9D1GCW9_9FIRM</name>
<dbReference type="AlphaFoldDB" id="A0A9D1GCW9"/>
<evidence type="ECO:0000313" key="3">
    <source>
        <dbReference type="Proteomes" id="UP000886833"/>
    </source>
</evidence>
<reference evidence="2" key="2">
    <citation type="journal article" date="2021" name="PeerJ">
        <title>Extensive microbial diversity within the chicken gut microbiome revealed by metagenomics and culture.</title>
        <authorList>
            <person name="Gilroy R."/>
            <person name="Ravi A."/>
            <person name="Getino M."/>
            <person name="Pursley I."/>
            <person name="Horton D.L."/>
            <person name="Alikhan N.F."/>
            <person name="Baker D."/>
            <person name="Gharbi K."/>
            <person name="Hall N."/>
            <person name="Watson M."/>
            <person name="Adriaenssens E.M."/>
            <person name="Foster-Nyarko E."/>
            <person name="Jarju S."/>
            <person name="Secka A."/>
            <person name="Antonio M."/>
            <person name="Oren A."/>
            <person name="Chaudhuri R.R."/>
            <person name="La Ragione R."/>
            <person name="Hildebrand F."/>
            <person name="Pallen M.J."/>
        </authorList>
    </citation>
    <scope>NUCLEOTIDE SEQUENCE</scope>
    <source>
        <strain evidence="2">CHK195-26880</strain>
    </source>
</reference>
<sequence>MDNNIYCSGDINISNNLLNIGLTTINLSSISSIEPFVFPKHSLLFGLKQWFYGFILMVIICNIYRDIMILGDIYLFTIFILLGYNIYQHTKTFYGLEISINSGKPIRIKSDNYLFIEKVRKTIASSINNKKARYIINLNNYSINNGIINKGKNNKNTVVNK</sequence>